<keyword evidence="3" id="KW-0175">Coiled coil</keyword>
<dbReference type="PROSITE" id="PS50157">
    <property type="entry name" value="ZINC_FINGER_C2H2_2"/>
    <property type="match status" value="1"/>
</dbReference>
<feature type="domain" description="C2H2-type" evidence="8">
    <location>
        <begin position="77"/>
        <end position="106"/>
    </location>
</feature>
<name>A0AAF3ET03_9BILA</name>
<feature type="region of interest" description="Disordered" evidence="5">
    <location>
        <begin position="197"/>
        <end position="224"/>
    </location>
</feature>
<evidence type="ECO:0000256" key="4">
    <source>
        <dbReference type="PROSITE-ProRule" id="PRU00042"/>
    </source>
</evidence>
<accession>A0AAF3ET03</accession>
<dbReference type="GO" id="GO:0008270">
    <property type="term" value="F:zinc ion binding"/>
    <property type="evidence" value="ECO:0007669"/>
    <property type="project" value="UniProtKB-KW"/>
</dbReference>
<dbReference type="PROSITE" id="PS50030">
    <property type="entry name" value="UBA"/>
    <property type="match status" value="1"/>
</dbReference>
<proteinExistence type="predicted"/>
<dbReference type="WBParaSite" id="MBELARI_LOCUS17282">
    <property type="protein sequence ID" value="MBELARI_LOCUS17282"/>
    <property type="gene ID" value="MBELARI_LOCUS17282"/>
</dbReference>
<dbReference type="Proteomes" id="UP000887575">
    <property type="component" value="Unassembled WGS sequence"/>
</dbReference>
<evidence type="ECO:0000313" key="9">
    <source>
        <dbReference type="Proteomes" id="UP000887575"/>
    </source>
</evidence>
<reference evidence="10" key="1">
    <citation type="submission" date="2024-02" db="UniProtKB">
        <authorList>
            <consortium name="WormBaseParasite"/>
        </authorList>
    </citation>
    <scope>IDENTIFICATION</scope>
</reference>
<dbReference type="SMART" id="SM00166">
    <property type="entry name" value="UBX"/>
    <property type="match status" value="1"/>
</dbReference>
<dbReference type="InterPro" id="IPR009060">
    <property type="entry name" value="UBA-like_sf"/>
</dbReference>
<dbReference type="PANTHER" id="PTHR46340">
    <property type="entry name" value="UBX DOMAIN-CONTAINING PROTEIN 1"/>
    <property type="match status" value="1"/>
</dbReference>
<dbReference type="AlphaFoldDB" id="A0AAF3ET03"/>
<dbReference type="InterPro" id="IPR013087">
    <property type="entry name" value="Znf_C2H2_type"/>
</dbReference>
<organism evidence="9 10">
    <name type="scientific">Mesorhabditis belari</name>
    <dbReference type="NCBI Taxonomy" id="2138241"/>
    <lineage>
        <taxon>Eukaryota</taxon>
        <taxon>Metazoa</taxon>
        <taxon>Ecdysozoa</taxon>
        <taxon>Nematoda</taxon>
        <taxon>Chromadorea</taxon>
        <taxon>Rhabditida</taxon>
        <taxon>Rhabditina</taxon>
        <taxon>Rhabditomorpha</taxon>
        <taxon>Rhabditoidea</taxon>
        <taxon>Rhabditidae</taxon>
        <taxon>Mesorhabditinae</taxon>
        <taxon>Mesorhabditis</taxon>
    </lineage>
</organism>
<dbReference type="Gene3D" id="3.10.20.90">
    <property type="entry name" value="Phosphatidylinositol 3-kinase Catalytic Subunit, Chain A, domain 1"/>
    <property type="match status" value="1"/>
</dbReference>
<evidence type="ECO:0000259" key="6">
    <source>
        <dbReference type="PROSITE" id="PS50030"/>
    </source>
</evidence>
<dbReference type="GO" id="GO:0005634">
    <property type="term" value="C:nucleus"/>
    <property type="evidence" value="ECO:0007669"/>
    <property type="project" value="TreeGrafter"/>
</dbReference>
<evidence type="ECO:0000256" key="2">
    <source>
        <dbReference type="ARBA" id="ARBA00022490"/>
    </source>
</evidence>
<dbReference type="Gene3D" id="1.10.8.10">
    <property type="entry name" value="DNA helicase RuvA subunit, C-terminal domain"/>
    <property type="match status" value="1"/>
</dbReference>
<feature type="domain" description="UBA" evidence="6">
    <location>
        <begin position="1"/>
        <end position="39"/>
    </location>
</feature>
<sequence>MSAVLQQLLEMGFEEARAKRAISASNGSVEAAMEWLIAHQDEPLPEEGSSVELVDQPMIIPDQTSTSDAPAAAANSFKCDDCGKLLKDNDALMFHAAKTNHENFSESTETIKALTPEELAAQREEIKKKLQSVREQKSDMDRKDEIEKEKRRREEGKLVIQRKEEQKELRQIAEDRRREKLEDERAKQRILDQIKADKEDRKARALGMPPPSHEPSKPQHVAVPPPKVDYKQATIQVRLPSGEAVRQTFDAKESLSAVRLWIEMHHNPTKGHFDLMTPFPRKKMDEQDYEAPLESLGLVPSAVLVMTRGQ</sequence>
<dbReference type="Pfam" id="PF00789">
    <property type="entry name" value="UBX"/>
    <property type="match status" value="1"/>
</dbReference>
<dbReference type="InterPro" id="IPR015940">
    <property type="entry name" value="UBA"/>
</dbReference>
<dbReference type="SMART" id="SM00165">
    <property type="entry name" value="UBA"/>
    <property type="match status" value="1"/>
</dbReference>
<keyword evidence="2" id="KW-0963">Cytoplasm</keyword>
<dbReference type="GO" id="GO:1903094">
    <property type="term" value="P:negative regulation of protein K48-linked deubiquitination"/>
    <property type="evidence" value="ECO:0007669"/>
    <property type="project" value="TreeGrafter"/>
</dbReference>
<dbReference type="GO" id="GO:0032435">
    <property type="term" value="P:negative regulation of proteasomal ubiquitin-dependent protein catabolic process"/>
    <property type="evidence" value="ECO:0007669"/>
    <property type="project" value="TreeGrafter"/>
</dbReference>
<keyword evidence="9" id="KW-1185">Reference proteome</keyword>
<evidence type="ECO:0000313" key="10">
    <source>
        <dbReference type="WBParaSite" id="MBELARI_LOCUS17282"/>
    </source>
</evidence>
<evidence type="ECO:0000259" key="7">
    <source>
        <dbReference type="PROSITE" id="PS50033"/>
    </source>
</evidence>
<evidence type="ECO:0000256" key="5">
    <source>
        <dbReference type="SAM" id="MobiDB-lite"/>
    </source>
</evidence>
<dbReference type="SUPFAM" id="SSF54236">
    <property type="entry name" value="Ubiquitin-like"/>
    <property type="match status" value="1"/>
</dbReference>
<dbReference type="PROSITE" id="PS00028">
    <property type="entry name" value="ZINC_FINGER_C2H2_1"/>
    <property type="match status" value="1"/>
</dbReference>
<dbReference type="Pfam" id="PF22562">
    <property type="entry name" value="UBA_7"/>
    <property type="match status" value="1"/>
</dbReference>
<dbReference type="GO" id="GO:0031397">
    <property type="term" value="P:negative regulation of protein ubiquitination"/>
    <property type="evidence" value="ECO:0007669"/>
    <property type="project" value="TreeGrafter"/>
</dbReference>
<evidence type="ECO:0000256" key="1">
    <source>
        <dbReference type="ARBA" id="ARBA00004496"/>
    </source>
</evidence>
<keyword evidence="4" id="KW-0479">Metal-binding</keyword>
<dbReference type="SUPFAM" id="SSF46934">
    <property type="entry name" value="UBA-like"/>
    <property type="match status" value="1"/>
</dbReference>
<dbReference type="GO" id="GO:0005737">
    <property type="term" value="C:cytoplasm"/>
    <property type="evidence" value="ECO:0007669"/>
    <property type="project" value="UniProtKB-SubCell"/>
</dbReference>
<dbReference type="PANTHER" id="PTHR46340:SF1">
    <property type="entry name" value="UBX DOMAIN-CONTAINING PROTEIN 1"/>
    <property type="match status" value="1"/>
</dbReference>
<evidence type="ECO:0000259" key="8">
    <source>
        <dbReference type="PROSITE" id="PS50157"/>
    </source>
</evidence>
<dbReference type="InterPro" id="IPR001012">
    <property type="entry name" value="UBX_dom"/>
</dbReference>
<feature type="region of interest" description="Disordered" evidence="5">
    <location>
        <begin position="128"/>
        <end position="154"/>
    </location>
</feature>
<dbReference type="InterPro" id="IPR029071">
    <property type="entry name" value="Ubiquitin-like_domsf"/>
</dbReference>
<keyword evidence="4" id="KW-0862">Zinc</keyword>
<protein>
    <submittedName>
        <fullName evidence="10">UBX domain-containing protein 1</fullName>
    </submittedName>
</protein>
<dbReference type="GO" id="GO:0036435">
    <property type="term" value="F:K48-linked polyubiquitin modification-dependent protein binding"/>
    <property type="evidence" value="ECO:0007669"/>
    <property type="project" value="TreeGrafter"/>
</dbReference>
<keyword evidence="4" id="KW-0863">Zinc-finger</keyword>
<feature type="domain" description="UBX" evidence="7">
    <location>
        <begin position="234"/>
        <end position="306"/>
    </location>
</feature>
<comment type="subcellular location">
    <subcellularLocation>
        <location evidence="1">Cytoplasm</location>
    </subcellularLocation>
</comment>
<dbReference type="PROSITE" id="PS50033">
    <property type="entry name" value="UBX"/>
    <property type="match status" value="1"/>
</dbReference>
<evidence type="ECO:0000256" key="3">
    <source>
        <dbReference type="ARBA" id="ARBA00023054"/>
    </source>
</evidence>